<reference evidence="2" key="2">
    <citation type="journal article" date="2021" name="PeerJ">
        <title>Extensive microbial diversity within the chicken gut microbiome revealed by metagenomics and culture.</title>
        <authorList>
            <person name="Gilroy R."/>
            <person name="Ravi A."/>
            <person name="Getino M."/>
            <person name="Pursley I."/>
            <person name="Horton D.L."/>
            <person name="Alikhan N.F."/>
            <person name="Baker D."/>
            <person name="Gharbi K."/>
            <person name="Hall N."/>
            <person name="Watson M."/>
            <person name="Adriaenssens E.M."/>
            <person name="Foster-Nyarko E."/>
            <person name="Jarju S."/>
            <person name="Secka A."/>
            <person name="Antonio M."/>
            <person name="Oren A."/>
            <person name="Chaudhuri R.R."/>
            <person name="La Ragione R."/>
            <person name="Hildebrand F."/>
            <person name="Pallen M.J."/>
        </authorList>
    </citation>
    <scope>NUCLEOTIDE SEQUENCE</scope>
    <source>
        <strain evidence="2">10192</strain>
    </source>
</reference>
<feature type="domain" description="DUF2963" evidence="1">
    <location>
        <begin position="414"/>
        <end position="460"/>
    </location>
</feature>
<feature type="domain" description="DUF2963" evidence="1">
    <location>
        <begin position="279"/>
        <end position="324"/>
    </location>
</feature>
<dbReference type="AlphaFoldDB" id="A0A9D9H1N8"/>
<feature type="domain" description="DUF2963" evidence="1">
    <location>
        <begin position="461"/>
        <end position="508"/>
    </location>
</feature>
<evidence type="ECO:0000259" key="1">
    <source>
        <dbReference type="Pfam" id="PF11178"/>
    </source>
</evidence>
<feature type="domain" description="DUF2963" evidence="1">
    <location>
        <begin position="228"/>
        <end position="276"/>
    </location>
</feature>
<evidence type="ECO:0000313" key="3">
    <source>
        <dbReference type="Proteomes" id="UP000823632"/>
    </source>
</evidence>
<dbReference type="Proteomes" id="UP000823632">
    <property type="component" value="Unassembled WGS sequence"/>
</dbReference>
<protein>
    <submittedName>
        <fullName evidence="2">DUF2963 domain-containing protein</fullName>
    </submittedName>
</protein>
<proteinExistence type="predicted"/>
<dbReference type="Pfam" id="PF11178">
    <property type="entry name" value="DUF2963"/>
    <property type="match status" value="4"/>
</dbReference>
<organism evidence="2 3">
    <name type="scientific">Candidatus Scatousia excrementipullorum</name>
    <dbReference type="NCBI Taxonomy" id="2840936"/>
    <lineage>
        <taxon>Bacteria</taxon>
        <taxon>Candidatus Scatousia</taxon>
    </lineage>
</organism>
<accession>A0A9D9H1N8</accession>
<dbReference type="EMBL" id="JADIND010000219">
    <property type="protein sequence ID" value="MBO8431663.1"/>
    <property type="molecule type" value="Genomic_DNA"/>
</dbReference>
<comment type="caution">
    <text evidence="2">The sequence shown here is derived from an EMBL/GenBank/DDBJ whole genome shotgun (WGS) entry which is preliminary data.</text>
</comment>
<evidence type="ECO:0000313" key="2">
    <source>
        <dbReference type="EMBL" id="MBO8431663.1"/>
    </source>
</evidence>
<name>A0A9D9H1N8_9BACT</name>
<sequence>MNNSNLESKKLENRTQKYSTNENISFGMGTIKPQKGNNVLAEIISRIVKIGQQEANANSIEKTDNIINEVVKKVTDNSSNFKNEIKKVGSVIENQNLKMSSDNNAPIANIIENNTEVNEIIMPDYSEEYNFFKNLADKAPYKGDWYAKNGMIKAYYHDSGALMQVSERDPKNPKWLNLAFFDKNGKLESGERTYPEIIKRYSFYGNGRLKQAGEYNPTTNKCVKFHSFYEDGTLESIINFDPITKKKLKQTCYLPEGKGIGCIIEYDPITENELKEIVYYSDGKNIKKITDYDTKNFGCTKNEKYYQADGKTLERIIDYNTSEELVIGKVEKMEVFSRVLKDTYYHADGKNIKRLIVYPDFDSSEFDKIQTDYQIINGTNRKIKKMFFCDEALEQTIEYDPTTGHVVKDIEYYDEEIERISEYWPATGNKLKETVYPRGGKAYSFIIDYDSNGNMLKETYYHADGQTIKTIATPDYDQNGNKIIKEIEYCKDGKTIKWILEKEPETEKVLKQTNYESDGKTIKEVIEYS</sequence>
<dbReference type="InterPro" id="IPR021348">
    <property type="entry name" value="DUF2963"/>
</dbReference>
<gene>
    <name evidence="2" type="ORF">IAC76_09790</name>
</gene>
<reference evidence="2" key="1">
    <citation type="submission" date="2020-10" db="EMBL/GenBank/DDBJ databases">
        <authorList>
            <person name="Gilroy R."/>
        </authorList>
    </citation>
    <scope>NUCLEOTIDE SEQUENCE</scope>
    <source>
        <strain evidence="2">10192</strain>
    </source>
</reference>